<feature type="domain" description="HTH cro/C1-type" evidence="1">
    <location>
        <begin position="16"/>
        <end position="71"/>
    </location>
</feature>
<proteinExistence type="predicted"/>
<dbReference type="EMBL" id="VCEJ01000004">
    <property type="protein sequence ID" value="TLV00669.1"/>
    <property type="molecule type" value="Genomic_DNA"/>
</dbReference>
<gene>
    <name evidence="2" type="ORF">FEN17_14395</name>
</gene>
<dbReference type="OrthoDB" id="674774at2"/>
<sequence>MAHTTSNPKIHEGRNLKRFRELFGLKQEGLAFELGEDWNQQKVSLLEQKEKIDADILEQVSAILKIPAEAIRNFDEEQAINIITNTFHDSSFVNHDSSFVNLGNANTFNINPLAEVRKLHDEKMELYERMLKEKDEMIAKFERLIEVK</sequence>
<dbReference type="SUPFAM" id="SSF47413">
    <property type="entry name" value="lambda repressor-like DNA-binding domains"/>
    <property type="match status" value="1"/>
</dbReference>
<dbReference type="Proteomes" id="UP000306402">
    <property type="component" value="Unassembled WGS sequence"/>
</dbReference>
<evidence type="ECO:0000259" key="1">
    <source>
        <dbReference type="PROSITE" id="PS50943"/>
    </source>
</evidence>
<dbReference type="AlphaFoldDB" id="A0A5R9KX34"/>
<organism evidence="2 3">
    <name type="scientific">Dyadobacter luticola</name>
    <dbReference type="NCBI Taxonomy" id="1979387"/>
    <lineage>
        <taxon>Bacteria</taxon>
        <taxon>Pseudomonadati</taxon>
        <taxon>Bacteroidota</taxon>
        <taxon>Cytophagia</taxon>
        <taxon>Cytophagales</taxon>
        <taxon>Spirosomataceae</taxon>
        <taxon>Dyadobacter</taxon>
    </lineage>
</organism>
<evidence type="ECO:0000313" key="3">
    <source>
        <dbReference type="Proteomes" id="UP000306402"/>
    </source>
</evidence>
<dbReference type="Gene3D" id="1.10.260.40">
    <property type="entry name" value="lambda repressor-like DNA-binding domains"/>
    <property type="match status" value="1"/>
</dbReference>
<dbReference type="CDD" id="cd00093">
    <property type="entry name" value="HTH_XRE"/>
    <property type="match status" value="1"/>
</dbReference>
<comment type="caution">
    <text evidence="2">The sequence shown here is derived from an EMBL/GenBank/DDBJ whole genome shotgun (WGS) entry which is preliminary data.</text>
</comment>
<reference evidence="2 3" key="1">
    <citation type="submission" date="2019-05" db="EMBL/GenBank/DDBJ databases">
        <authorList>
            <person name="Qu J.-H."/>
        </authorList>
    </citation>
    <scope>NUCLEOTIDE SEQUENCE [LARGE SCALE GENOMIC DNA]</scope>
    <source>
        <strain evidence="2 3">T17</strain>
    </source>
</reference>
<dbReference type="RefSeq" id="WP_138366043.1">
    <property type="nucleotide sequence ID" value="NZ_VCEJ01000004.1"/>
</dbReference>
<accession>A0A5R9KX34</accession>
<keyword evidence="3" id="KW-1185">Reference proteome</keyword>
<evidence type="ECO:0000313" key="2">
    <source>
        <dbReference type="EMBL" id="TLV00669.1"/>
    </source>
</evidence>
<protein>
    <submittedName>
        <fullName evidence="2">Helix-turn-helix transcriptional regulator</fullName>
    </submittedName>
</protein>
<dbReference type="InterPro" id="IPR001387">
    <property type="entry name" value="Cro/C1-type_HTH"/>
</dbReference>
<dbReference type="GO" id="GO:0003677">
    <property type="term" value="F:DNA binding"/>
    <property type="evidence" value="ECO:0007669"/>
    <property type="project" value="InterPro"/>
</dbReference>
<dbReference type="InterPro" id="IPR010982">
    <property type="entry name" value="Lambda_DNA-bd_dom_sf"/>
</dbReference>
<dbReference type="PROSITE" id="PS50943">
    <property type="entry name" value="HTH_CROC1"/>
    <property type="match status" value="1"/>
</dbReference>
<name>A0A5R9KX34_9BACT</name>